<dbReference type="AlphaFoldDB" id="A0AAV2D147"/>
<evidence type="ECO:0008006" key="5">
    <source>
        <dbReference type="Google" id="ProtNLM"/>
    </source>
</evidence>
<keyword evidence="4" id="KW-1185">Reference proteome</keyword>
<dbReference type="Gene3D" id="1.20.1280.50">
    <property type="match status" value="1"/>
</dbReference>
<dbReference type="Pfam" id="PF12937">
    <property type="entry name" value="F-box-like"/>
    <property type="match status" value="1"/>
</dbReference>
<accession>A0AAV2D147</accession>
<dbReference type="EMBL" id="OZ034814">
    <property type="protein sequence ID" value="CAL1363160.1"/>
    <property type="molecule type" value="Genomic_DNA"/>
</dbReference>
<dbReference type="InterPro" id="IPR056592">
    <property type="entry name" value="Beta-prop_At3g26010-like"/>
</dbReference>
<evidence type="ECO:0000259" key="1">
    <source>
        <dbReference type="Pfam" id="PF12937"/>
    </source>
</evidence>
<feature type="domain" description="F-box" evidence="1">
    <location>
        <begin position="46"/>
        <end position="86"/>
    </location>
</feature>
<proteinExistence type="predicted"/>
<dbReference type="Proteomes" id="UP001497516">
    <property type="component" value="Chromosome 10"/>
</dbReference>
<gene>
    <name evidence="3" type="ORF">LTRI10_LOCUS9796</name>
</gene>
<dbReference type="InterPro" id="IPR055290">
    <property type="entry name" value="At3g26010-like"/>
</dbReference>
<dbReference type="InterPro" id="IPR001810">
    <property type="entry name" value="F-box_dom"/>
</dbReference>
<dbReference type="PANTHER" id="PTHR35546">
    <property type="entry name" value="F-BOX PROTEIN INTERACTION DOMAIN PROTEIN-RELATED"/>
    <property type="match status" value="1"/>
</dbReference>
<reference evidence="3 4" key="1">
    <citation type="submission" date="2024-04" db="EMBL/GenBank/DDBJ databases">
        <authorList>
            <person name="Fracassetti M."/>
        </authorList>
    </citation>
    <scope>NUCLEOTIDE SEQUENCE [LARGE SCALE GENOMIC DNA]</scope>
</reference>
<organism evidence="3 4">
    <name type="scientific">Linum trigynum</name>
    <dbReference type="NCBI Taxonomy" id="586398"/>
    <lineage>
        <taxon>Eukaryota</taxon>
        <taxon>Viridiplantae</taxon>
        <taxon>Streptophyta</taxon>
        <taxon>Embryophyta</taxon>
        <taxon>Tracheophyta</taxon>
        <taxon>Spermatophyta</taxon>
        <taxon>Magnoliopsida</taxon>
        <taxon>eudicotyledons</taxon>
        <taxon>Gunneridae</taxon>
        <taxon>Pentapetalae</taxon>
        <taxon>rosids</taxon>
        <taxon>fabids</taxon>
        <taxon>Malpighiales</taxon>
        <taxon>Linaceae</taxon>
        <taxon>Linum</taxon>
    </lineage>
</organism>
<evidence type="ECO:0000259" key="2">
    <source>
        <dbReference type="Pfam" id="PF24750"/>
    </source>
</evidence>
<dbReference type="SUPFAM" id="SSF81383">
    <property type="entry name" value="F-box domain"/>
    <property type="match status" value="1"/>
</dbReference>
<dbReference type="InterPro" id="IPR036047">
    <property type="entry name" value="F-box-like_dom_sf"/>
</dbReference>
<dbReference type="PANTHER" id="PTHR35546:SF128">
    <property type="entry name" value="F-BOX ASSOCIATED DOMAIN-CONTAINING PROTEIN"/>
    <property type="match status" value="1"/>
</dbReference>
<dbReference type="Pfam" id="PF24750">
    <property type="entry name" value="b-prop_At3g26010-like"/>
    <property type="match status" value="1"/>
</dbReference>
<sequence>MMADNGTSARVRQLRSRFLPCSSSKRRRIHSTESNPTAAAICKLDDDLLVEILIRLPNPRSACRCKLVCKRWSSLIFDPVRFSRRFVSHHRSRNQPPPPPLIILSDDPQSIITSFLPLTTLSRMSFVVLDSYKDLVLCGFPGLGPTSGELYRSYFLCNPFTKQWIALPLAPEWPKETSISFARLVCEPRISNDFDLGEYRFRVVCLYQHLGSTKLDVFCSDTGGWTKEVLVRHRQHKQFLARNVVSCNGEVFWTYGVRNQDPGAVHQVKPFVAAFNPFRPDIPPTAIDVPQVFGKPGWDISVSQGALHLIVFEDSPEQGRAQIASSVWRLEDDHKSWRKVCAGLLRSSALYEVRPFFRPNLHPEKPEVVFFCHMGGHGELVALSCDLGTGGELELFTEGRELLPCWRMFKVESACWPSSIARYKELRVMYDGSCSCWVQSNDEPSRTPSIAGMQW</sequence>
<protein>
    <recommendedName>
        <fullName evidence="5">F-box domain-containing protein</fullName>
    </recommendedName>
</protein>
<feature type="domain" description="F-box protein At3g26010-like beta-propeller" evidence="2">
    <location>
        <begin position="151"/>
        <end position="373"/>
    </location>
</feature>
<evidence type="ECO:0000313" key="3">
    <source>
        <dbReference type="EMBL" id="CAL1363160.1"/>
    </source>
</evidence>
<name>A0AAV2D147_9ROSI</name>
<evidence type="ECO:0000313" key="4">
    <source>
        <dbReference type="Proteomes" id="UP001497516"/>
    </source>
</evidence>